<protein>
    <recommendedName>
        <fullName evidence="4">Zinc ribbon domain-containing protein</fullName>
    </recommendedName>
</protein>
<keyword evidence="1" id="KW-0812">Transmembrane</keyword>
<dbReference type="PANTHER" id="PTHR37826">
    <property type="entry name" value="FLOTILLIN BAND_7_5 DOMAIN PROTEIN"/>
    <property type="match status" value="1"/>
</dbReference>
<keyword evidence="1" id="KW-1133">Transmembrane helix</keyword>
<accession>A0A8J3Q2G6</accession>
<name>A0A8J3Q2G6_9ACTN</name>
<feature type="transmembrane region" description="Helical" evidence="1">
    <location>
        <begin position="296"/>
        <end position="315"/>
    </location>
</feature>
<keyword evidence="3" id="KW-1185">Reference proteome</keyword>
<reference evidence="2" key="1">
    <citation type="submission" date="2021-01" db="EMBL/GenBank/DDBJ databases">
        <title>Whole genome shotgun sequence of Rhizocola hellebori NBRC 109834.</title>
        <authorList>
            <person name="Komaki H."/>
            <person name="Tamura T."/>
        </authorList>
    </citation>
    <scope>NUCLEOTIDE SEQUENCE</scope>
    <source>
        <strain evidence="2">NBRC 109834</strain>
    </source>
</reference>
<evidence type="ECO:0008006" key="4">
    <source>
        <dbReference type="Google" id="ProtNLM"/>
    </source>
</evidence>
<gene>
    <name evidence="2" type="ORF">Rhe02_02180</name>
</gene>
<evidence type="ECO:0000313" key="2">
    <source>
        <dbReference type="EMBL" id="GIH02151.1"/>
    </source>
</evidence>
<evidence type="ECO:0000313" key="3">
    <source>
        <dbReference type="Proteomes" id="UP000612899"/>
    </source>
</evidence>
<organism evidence="2 3">
    <name type="scientific">Rhizocola hellebori</name>
    <dbReference type="NCBI Taxonomy" id="1392758"/>
    <lineage>
        <taxon>Bacteria</taxon>
        <taxon>Bacillati</taxon>
        <taxon>Actinomycetota</taxon>
        <taxon>Actinomycetes</taxon>
        <taxon>Micromonosporales</taxon>
        <taxon>Micromonosporaceae</taxon>
        <taxon>Rhizocola</taxon>
    </lineage>
</organism>
<dbReference type="AlphaFoldDB" id="A0A8J3Q2G6"/>
<dbReference type="EMBL" id="BONY01000001">
    <property type="protein sequence ID" value="GIH02151.1"/>
    <property type="molecule type" value="Genomic_DNA"/>
</dbReference>
<keyword evidence="1" id="KW-0472">Membrane</keyword>
<evidence type="ECO:0000256" key="1">
    <source>
        <dbReference type="SAM" id="Phobius"/>
    </source>
</evidence>
<dbReference type="PANTHER" id="PTHR37826:SF3">
    <property type="entry name" value="J DOMAIN-CONTAINING PROTEIN"/>
    <property type="match status" value="1"/>
</dbReference>
<sequence length="317" mass="35531">MAVQRQVAEHSFTDLRPRQRAAAQLFSCPKCAAQTESDALSERCPFCTTPLVGDAQSIGQIAPEAVVPFDVDQAAVRDRLRQWISTRWFAPSSLRQVGVAESVRSVYLPHWTLDSQTASDYTGQRGDDYWATESYTTTVNGQSQTQTRQVRRTRWRPASGSVSRRFDDVLVPATRRVDSDHLHDLMPWPLPQAKPYQPEYLSGHQTLRYEVEPEAALEQAKQQMAAVIHEDCEQDIGGDHQRVSNVDTQYTDVTYKLMLLPVWIVCYLHAGKSWQVYVNGSSGSVTGQRPYSTAKIAAAITVGLALIGLLVFLFTRN</sequence>
<proteinExistence type="predicted"/>
<comment type="caution">
    <text evidence="2">The sequence shown here is derived from an EMBL/GenBank/DDBJ whole genome shotgun (WGS) entry which is preliminary data.</text>
</comment>
<dbReference type="Proteomes" id="UP000612899">
    <property type="component" value="Unassembled WGS sequence"/>
</dbReference>